<proteinExistence type="predicted"/>
<dbReference type="InterPro" id="IPR036188">
    <property type="entry name" value="FAD/NAD-bd_sf"/>
</dbReference>
<dbReference type="AlphaFoldDB" id="A0AAD4C5D4"/>
<protein>
    <recommendedName>
        <fullName evidence="5">FAD-binding domain-containing protein</fullName>
    </recommendedName>
</protein>
<dbReference type="Proteomes" id="UP001194468">
    <property type="component" value="Unassembled WGS sequence"/>
</dbReference>
<dbReference type="GO" id="GO:0016709">
    <property type="term" value="F:oxidoreductase activity, acting on paired donors, with incorporation or reduction of molecular oxygen, NAD(P)H as one donor, and incorporation of one atom of oxygen"/>
    <property type="evidence" value="ECO:0007669"/>
    <property type="project" value="UniProtKB-ARBA"/>
</dbReference>
<comment type="caution">
    <text evidence="6">The sequence shown here is derived from an EMBL/GenBank/DDBJ whole genome shotgun (WGS) entry which is preliminary data.</text>
</comment>
<keyword evidence="4" id="KW-0560">Oxidoreductase</keyword>
<dbReference type="GO" id="GO:0071949">
    <property type="term" value="F:FAD binding"/>
    <property type="evidence" value="ECO:0007669"/>
    <property type="project" value="InterPro"/>
</dbReference>
<accession>A0AAD4C5D4</accession>
<reference evidence="6" key="1">
    <citation type="submission" date="2019-10" db="EMBL/GenBank/DDBJ databases">
        <authorList>
            <consortium name="DOE Joint Genome Institute"/>
            <person name="Kuo A."/>
            <person name="Miyauchi S."/>
            <person name="Kiss E."/>
            <person name="Drula E."/>
            <person name="Kohler A."/>
            <person name="Sanchez-Garcia M."/>
            <person name="Andreopoulos B."/>
            <person name="Barry K.W."/>
            <person name="Bonito G."/>
            <person name="Buee M."/>
            <person name="Carver A."/>
            <person name="Chen C."/>
            <person name="Cichocki N."/>
            <person name="Clum A."/>
            <person name="Culley D."/>
            <person name="Crous P.W."/>
            <person name="Fauchery L."/>
            <person name="Girlanda M."/>
            <person name="Hayes R."/>
            <person name="Keri Z."/>
            <person name="LaButti K."/>
            <person name="Lipzen A."/>
            <person name="Lombard V."/>
            <person name="Magnuson J."/>
            <person name="Maillard F."/>
            <person name="Morin E."/>
            <person name="Murat C."/>
            <person name="Nolan M."/>
            <person name="Ohm R."/>
            <person name="Pangilinan J."/>
            <person name="Pereira M."/>
            <person name="Perotto S."/>
            <person name="Peter M."/>
            <person name="Riley R."/>
            <person name="Sitrit Y."/>
            <person name="Stielow B."/>
            <person name="Szollosi G."/>
            <person name="Zifcakova L."/>
            <person name="Stursova M."/>
            <person name="Spatafora J.W."/>
            <person name="Tedersoo L."/>
            <person name="Vaario L.-M."/>
            <person name="Yamada A."/>
            <person name="Yan M."/>
            <person name="Wang P."/>
            <person name="Xu J."/>
            <person name="Bruns T."/>
            <person name="Baldrian P."/>
            <person name="Vilgalys R."/>
            <person name="Henrissat B."/>
            <person name="Grigoriev I.V."/>
            <person name="Hibbett D."/>
            <person name="Nagy L.G."/>
            <person name="Martin F.M."/>
        </authorList>
    </citation>
    <scope>NUCLEOTIDE SEQUENCE</scope>
    <source>
        <strain evidence="6">BED1</strain>
    </source>
</reference>
<keyword evidence="7" id="KW-1185">Reference proteome</keyword>
<name>A0AAD4C5D4_BOLED</name>
<evidence type="ECO:0000313" key="6">
    <source>
        <dbReference type="EMBL" id="KAF8449168.1"/>
    </source>
</evidence>
<evidence type="ECO:0000256" key="3">
    <source>
        <dbReference type="ARBA" id="ARBA00022827"/>
    </source>
</evidence>
<evidence type="ECO:0000313" key="7">
    <source>
        <dbReference type="Proteomes" id="UP001194468"/>
    </source>
</evidence>
<dbReference type="Gene3D" id="3.50.50.60">
    <property type="entry name" value="FAD/NAD(P)-binding domain"/>
    <property type="match status" value="1"/>
</dbReference>
<comment type="cofactor">
    <cofactor evidence="1">
        <name>FAD</name>
        <dbReference type="ChEBI" id="CHEBI:57692"/>
    </cofactor>
</comment>
<keyword evidence="3" id="KW-0274">FAD</keyword>
<dbReference type="InterPro" id="IPR050641">
    <property type="entry name" value="RIFMO-like"/>
</dbReference>
<evidence type="ECO:0000259" key="5">
    <source>
        <dbReference type="Pfam" id="PF01494"/>
    </source>
</evidence>
<dbReference type="InterPro" id="IPR002938">
    <property type="entry name" value="FAD-bd"/>
</dbReference>
<dbReference type="PANTHER" id="PTHR43004">
    <property type="entry name" value="TRK SYSTEM POTASSIUM UPTAKE PROTEIN"/>
    <property type="match status" value="1"/>
</dbReference>
<evidence type="ECO:0000256" key="4">
    <source>
        <dbReference type="ARBA" id="ARBA00023002"/>
    </source>
</evidence>
<sequence length="454" mass="49276">MSLPSRTTVLIVGAGPAGLAAALSLLHHGFHDFVIVDAISQGQNSSRAAVIHAATLEALDTIGCGDEMISQGTKSTAFNIGTRSTKLISPHIESLKPYTRHPYVLIIPQSVTERTLEKRLASFGVIVHRPLKVVGLSRNTENPQFSDVTFEDGKVITTKYVIGADGARSVVRSMAGIGFSDPTTVEGDADNNLAQMILADVTFDTTDTDNLTPGFTLSPKSLFFCFPLPSSLNKSLAAEGQVPVSEIIYRIGCGVPSEEGEIPHSPPKEYLQNLVNRFGQYYLASDPAINPNKPVCIKDVVWSSRFRNHASIADITFTRLGAGESDEGGAILLIGDAAHIHSPAGGQGMNLGLRDAIFLGEALTKHIRATETDPLSKADAILREFATTRHARALEVIKFTKRILSVGGMKYRERMFWWCPIDSATVRAWMLWVLGSIPLVQRKMAWELSGLGRR</sequence>
<keyword evidence="2" id="KW-0285">Flavoprotein</keyword>
<evidence type="ECO:0000256" key="1">
    <source>
        <dbReference type="ARBA" id="ARBA00001974"/>
    </source>
</evidence>
<feature type="domain" description="FAD-binding" evidence="5">
    <location>
        <begin position="329"/>
        <end position="393"/>
    </location>
</feature>
<dbReference type="PRINTS" id="PR00420">
    <property type="entry name" value="RNGMNOXGNASE"/>
</dbReference>
<organism evidence="6 7">
    <name type="scientific">Boletus edulis BED1</name>
    <dbReference type="NCBI Taxonomy" id="1328754"/>
    <lineage>
        <taxon>Eukaryota</taxon>
        <taxon>Fungi</taxon>
        <taxon>Dikarya</taxon>
        <taxon>Basidiomycota</taxon>
        <taxon>Agaricomycotina</taxon>
        <taxon>Agaricomycetes</taxon>
        <taxon>Agaricomycetidae</taxon>
        <taxon>Boletales</taxon>
        <taxon>Boletineae</taxon>
        <taxon>Boletaceae</taxon>
        <taxon>Boletoideae</taxon>
        <taxon>Boletus</taxon>
    </lineage>
</organism>
<gene>
    <name evidence="6" type="ORF">L210DRAFT_3387666</name>
</gene>
<dbReference type="PANTHER" id="PTHR43004:SF19">
    <property type="entry name" value="BINDING MONOOXYGENASE, PUTATIVE (JCVI)-RELATED"/>
    <property type="match status" value="1"/>
</dbReference>
<feature type="domain" description="FAD-binding" evidence="5">
    <location>
        <begin position="6"/>
        <end position="187"/>
    </location>
</feature>
<dbReference type="Gene3D" id="3.30.70.2450">
    <property type="match status" value="1"/>
</dbReference>
<dbReference type="EMBL" id="WHUW01000003">
    <property type="protein sequence ID" value="KAF8449168.1"/>
    <property type="molecule type" value="Genomic_DNA"/>
</dbReference>
<evidence type="ECO:0000256" key="2">
    <source>
        <dbReference type="ARBA" id="ARBA00022630"/>
    </source>
</evidence>
<dbReference type="SUPFAM" id="SSF51905">
    <property type="entry name" value="FAD/NAD(P)-binding domain"/>
    <property type="match status" value="1"/>
</dbReference>
<dbReference type="Pfam" id="PF01494">
    <property type="entry name" value="FAD_binding_3"/>
    <property type="match status" value="2"/>
</dbReference>
<reference evidence="6" key="2">
    <citation type="journal article" date="2020" name="Nat. Commun.">
        <title>Large-scale genome sequencing of mycorrhizal fungi provides insights into the early evolution of symbiotic traits.</title>
        <authorList>
            <person name="Miyauchi S."/>
            <person name="Kiss E."/>
            <person name="Kuo A."/>
            <person name="Drula E."/>
            <person name="Kohler A."/>
            <person name="Sanchez-Garcia M."/>
            <person name="Morin E."/>
            <person name="Andreopoulos B."/>
            <person name="Barry K.W."/>
            <person name="Bonito G."/>
            <person name="Buee M."/>
            <person name="Carver A."/>
            <person name="Chen C."/>
            <person name="Cichocki N."/>
            <person name="Clum A."/>
            <person name="Culley D."/>
            <person name="Crous P.W."/>
            <person name="Fauchery L."/>
            <person name="Girlanda M."/>
            <person name="Hayes R.D."/>
            <person name="Keri Z."/>
            <person name="LaButti K."/>
            <person name="Lipzen A."/>
            <person name="Lombard V."/>
            <person name="Magnuson J."/>
            <person name="Maillard F."/>
            <person name="Murat C."/>
            <person name="Nolan M."/>
            <person name="Ohm R.A."/>
            <person name="Pangilinan J."/>
            <person name="Pereira M.F."/>
            <person name="Perotto S."/>
            <person name="Peter M."/>
            <person name="Pfister S."/>
            <person name="Riley R."/>
            <person name="Sitrit Y."/>
            <person name="Stielow J.B."/>
            <person name="Szollosi G."/>
            <person name="Zifcakova L."/>
            <person name="Stursova M."/>
            <person name="Spatafora J.W."/>
            <person name="Tedersoo L."/>
            <person name="Vaario L.M."/>
            <person name="Yamada A."/>
            <person name="Yan M."/>
            <person name="Wang P."/>
            <person name="Xu J."/>
            <person name="Bruns T."/>
            <person name="Baldrian P."/>
            <person name="Vilgalys R."/>
            <person name="Dunand C."/>
            <person name="Henrissat B."/>
            <person name="Grigoriev I.V."/>
            <person name="Hibbett D."/>
            <person name="Nagy L.G."/>
            <person name="Martin F.M."/>
        </authorList>
    </citation>
    <scope>NUCLEOTIDE SEQUENCE</scope>
    <source>
        <strain evidence="6">BED1</strain>
    </source>
</reference>